<accession>A0A5C4REC4</accession>
<comment type="caution">
    <text evidence="1">The sequence shown here is derived from an EMBL/GenBank/DDBJ whole genome shotgun (WGS) entry which is preliminary data.</text>
</comment>
<evidence type="ECO:0000313" key="2">
    <source>
        <dbReference type="Proteomes" id="UP000307592"/>
    </source>
</evidence>
<organism evidence="1 2">
    <name type="scientific">Photorhabdus luminescens subsp. sonorensis</name>
    <dbReference type="NCBI Taxonomy" id="1173677"/>
    <lineage>
        <taxon>Bacteria</taxon>
        <taxon>Pseudomonadati</taxon>
        <taxon>Pseudomonadota</taxon>
        <taxon>Gammaproteobacteria</taxon>
        <taxon>Enterobacterales</taxon>
        <taxon>Morganellaceae</taxon>
        <taxon>Photorhabdus</taxon>
    </lineage>
</organism>
<dbReference type="Proteomes" id="UP000307592">
    <property type="component" value="Unassembled WGS sequence"/>
</dbReference>
<dbReference type="AlphaFoldDB" id="A0A5C4REC4"/>
<evidence type="ECO:0000313" key="1">
    <source>
        <dbReference type="EMBL" id="TNH42330.1"/>
    </source>
</evidence>
<gene>
    <name evidence="1" type="ORF">EP164_17500</name>
</gene>
<sequence length="61" mass="7286">MFTFNRCCSVFLSIPILIKNNLLRIVFYQVECELFIMQMEDFVYGDHFIHLHSSWAVSKIP</sequence>
<name>A0A5C4REC4_PHOLU</name>
<reference evidence="1 2" key="1">
    <citation type="submission" date="2019-01" db="EMBL/GenBank/DDBJ databases">
        <title>Draft genome assembly of Photorhabdus luminescens subsp. sonorensis Caborca.</title>
        <authorList>
            <person name="Duong D.A."/>
            <person name="Espinosa-Artiles P."/>
            <person name="Orozco R.A."/>
            <person name="Molnar I."/>
            <person name="Stock P."/>
        </authorList>
    </citation>
    <scope>NUCLEOTIDE SEQUENCE [LARGE SCALE GENOMIC DNA]</scope>
    <source>
        <strain evidence="1 2">Caborca</strain>
    </source>
</reference>
<dbReference type="EMBL" id="SBIJ01000040">
    <property type="protein sequence ID" value="TNH42330.1"/>
    <property type="molecule type" value="Genomic_DNA"/>
</dbReference>
<proteinExistence type="predicted"/>
<protein>
    <submittedName>
        <fullName evidence="1">Uncharacterized protein</fullName>
    </submittedName>
</protein>